<evidence type="ECO:0000313" key="2">
    <source>
        <dbReference type="Proteomes" id="UP000324222"/>
    </source>
</evidence>
<organism evidence="1 2">
    <name type="scientific">Portunus trituberculatus</name>
    <name type="common">Swimming crab</name>
    <name type="synonym">Neptunus trituberculatus</name>
    <dbReference type="NCBI Taxonomy" id="210409"/>
    <lineage>
        <taxon>Eukaryota</taxon>
        <taxon>Metazoa</taxon>
        <taxon>Ecdysozoa</taxon>
        <taxon>Arthropoda</taxon>
        <taxon>Crustacea</taxon>
        <taxon>Multicrustacea</taxon>
        <taxon>Malacostraca</taxon>
        <taxon>Eumalacostraca</taxon>
        <taxon>Eucarida</taxon>
        <taxon>Decapoda</taxon>
        <taxon>Pleocyemata</taxon>
        <taxon>Brachyura</taxon>
        <taxon>Eubrachyura</taxon>
        <taxon>Portunoidea</taxon>
        <taxon>Portunidae</taxon>
        <taxon>Portuninae</taxon>
        <taxon>Portunus</taxon>
    </lineage>
</organism>
<protein>
    <submittedName>
        <fullName evidence="1">Uncharacterized protein</fullName>
    </submittedName>
</protein>
<sequence length="73" mass="8353">MSLSLYTASRILHQSHSLLVHDVKASHVLLALGEQMYQENVISQLEQSGSWREEADGEAKDRGTQIYCRRHIM</sequence>
<dbReference type="Proteomes" id="UP000324222">
    <property type="component" value="Unassembled WGS sequence"/>
</dbReference>
<dbReference type="EMBL" id="VSRR010000293">
    <property type="protein sequence ID" value="MPC13608.1"/>
    <property type="molecule type" value="Genomic_DNA"/>
</dbReference>
<keyword evidence="2" id="KW-1185">Reference proteome</keyword>
<gene>
    <name evidence="1" type="ORF">E2C01_006348</name>
</gene>
<accession>A0A5B7CWM6</accession>
<reference evidence="1 2" key="1">
    <citation type="submission" date="2019-05" db="EMBL/GenBank/DDBJ databases">
        <title>Another draft genome of Portunus trituberculatus and its Hox gene families provides insights of decapod evolution.</title>
        <authorList>
            <person name="Jeong J.-H."/>
            <person name="Song I."/>
            <person name="Kim S."/>
            <person name="Choi T."/>
            <person name="Kim D."/>
            <person name="Ryu S."/>
            <person name="Kim W."/>
        </authorList>
    </citation>
    <scope>NUCLEOTIDE SEQUENCE [LARGE SCALE GENOMIC DNA]</scope>
    <source>
        <tissue evidence="1">Muscle</tissue>
    </source>
</reference>
<proteinExistence type="predicted"/>
<name>A0A5B7CWM6_PORTR</name>
<comment type="caution">
    <text evidence="1">The sequence shown here is derived from an EMBL/GenBank/DDBJ whole genome shotgun (WGS) entry which is preliminary data.</text>
</comment>
<dbReference type="AlphaFoldDB" id="A0A5B7CWM6"/>
<evidence type="ECO:0000313" key="1">
    <source>
        <dbReference type="EMBL" id="MPC13608.1"/>
    </source>
</evidence>